<dbReference type="PROSITE" id="PS50082">
    <property type="entry name" value="WD_REPEATS_2"/>
    <property type="match status" value="2"/>
</dbReference>
<evidence type="ECO:0000313" key="2">
    <source>
        <dbReference type="EMBL" id="OHS93726.1"/>
    </source>
</evidence>
<dbReference type="InterPro" id="IPR052060">
    <property type="entry name" value="Bromo_WD_repeat"/>
</dbReference>
<evidence type="ECO:0000256" key="1">
    <source>
        <dbReference type="PROSITE-ProRule" id="PRU00221"/>
    </source>
</evidence>
<reference evidence="2" key="1">
    <citation type="submission" date="2016-10" db="EMBL/GenBank/DDBJ databases">
        <authorList>
            <person name="Benchimol M."/>
            <person name="Almeida L.G."/>
            <person name="Vasconcelos A.T."/>
            <person name="Perreira-Neves A."/>
            <person name="Rosa I.A."/>
            <person name="Tasca T."/>
            <person name="Bogo M.R."/>
            <person name="de Souza W."/>
        </authorList>
    </citation>
    <scope>NUCLEOTIDE SEQUENCE [LARGE SCALE GENOMIC DNA]</scope>
    <source>
        <strain evidence="2">K</strain>
    </source>
</reference>
<dbReference type="Gene3D" id="2.130.10.10">
    <property type="entry name" value="YVTN repeat-like/Quinoprotein amine dehydrogenase"/>
    <property type="match status" value="2"/>
</dbReference>
<dbReference type="PANTHER" id="PTHR16266">
    <property type="entry name" value="WD REPEAT DOMAIN 9"/>
    <property type="match status" value="1"/>
</dbReference>
<dbReference type="GeneID" id="94847655"/>
<dbReference type="VEuPathDB" id="TrichDB:TRFO_39994"/>
<dbReference type="SMART" id="SM00320">
    <property type="entry name" value="WD40"/>
    <property type="match status" value="7"/>
</dbReference>
<gene>
    <name evidence="2" type="ORF">TRFO_39994</name>
</gene>
<dbReference type="RefSeq" id="XP_068346863.1">
    <property type="nucleotide sequence ID" value="XM_068512951.1"/>
</dbReference>
<organism evidence="2 3">
    <name type="scientific">Tritrichomonas foetus</name>
    <dbReference type="NCBI Taxonomy" id="1144522"/>
    <lineage>
        <taxon>Eukaryota</taxon>
        <taxon>Metamonada</taxon>
        <taxon>Parabasalia</taxon>
        <taxon>Tritrichomonadida</taxon>
        <taxon>Tritrichomonadidae</taxon>
        <taxon>Tritrichomonas</taxon>
    </lineage>
</organism>
<dbReference type="GO" id="GO:0005634">
    <property type="term" value="C:nucleus"/>
    <property type="evidence" value="ECO:0007669"/>
    <property type="project" value="TreeGrafter"/>
</dbReference>
<dbReference type="SUPFAM" id="SSF50978">
    <property type="entry name" value="WD40 repeat-like"/>
    <property type="match status" value="1"/>
</dbReference>
<protein>
    <submittedName>
        <fullName evidence="2">Uncharacterized protein</fullName>
    </submittedName>
</protein>
<dbReference type="InterPro" id="IPR015943">
    <property type="entry name" value="WD40/YVTN_repeat-like_dom_sf"/>
</dbReference>
<evidence type="ECO:0000313" key="3">
    <source>
        <dbReference type="Proteomes" id="UP000179807"/>
    </source>
</evidence>
<dbReference type="Pfam" id="PF00400">
    <property type="entry name" value="WD40"/>
    <property type="match status" value="3"/>
</dbReference>
<keyword evidence="3" id="KW-1185">Reference proteome</keyword>
<dbReference type="PANTHER" id="PTHR16266:SF17">
    <property type="entry name" value="BRWD3"/>
    <property type="match status" value="1"/>
</dbReference>
<proteinExistence type="predicted"/>
<dbReference type="GO" id="GO:0008360">
    <property type="term" value="P:regulation of cell shape"/>
    <property type="evidence" value="ECO:0007669"/>
    <property type="project" value="TreeGrafter"/>
</dbReference>
<dbReference type="Proteomes" id="UP000179807">
    <property type="component" value="Unassembled WGS sequence"/>
</dbReference>
<sequence length="890" mass="101727">MNVGIKENIKRELCIMIAHYIRDKNPDIYSQLRTFLKQKNILPNAENDINSILDVRFSSFQPDQFLQFLKTLTPEDDYPSIFRRMVPFPKTLEFTSLNCNINLLCSHCFHTDPIFSIEIDPLSRFFVTGSDDNTMKIISLPSFREVLKLSGHRDVISNLYINFDISLLLSSSHDKTVRIWSLNTGQCLAVLSNITTSDIHYALFSPNGKLIAAACEDGAMCLWKTEDALKQKPPFHKIMSPELTPVVWLAFSPGSEFLGYVAEPNRVIILSMSTNKSFELRYHNGKITYVTFSRRLYPSNFGMAPKIMTFSDEDGSVSIWSIGRNGYFVPAHVYKPPTTGRKNKILATCWDYDDHLIVIVRQGNIVIFDSLSGKCIQSLPDTEEITNSYLLANNPKSPNLFVFVTTTGIFSVWDVHEIILLTTVTDKSEAIYHEVKWSPCGKYIIASDNNGRVLIFVFTSNGHKCSLIQYSEPNRKREMLNYQVNTDMTFFNNCEKEEIVLAQNLKNLNGNEEIENIGHDLNIHVQQPPNRIKVVLKPPMNPDALHKDDDRKVFHKNENDNTINYSNNYAQKYDTNNSSTDKQLNELENVYDNFMFESSFENQDENSNLIPQPFDQIYFEIYPPFERLNKPRWLTAISSTVYVPQVGDQVFYIHEANTHGLIEPTDLNGFSFSEMTRAQIVKLDLIDFGYIVTLDSPNITFKIPFTFEEYCDYLFLVSIIPTFSQKIRKLKIGTKITYRVNSFKYQGEVVSKKKNAVKSLYNCILVSNADSELNISPWQILEIDSNPVSLHTSNPYLGTGKSVPSATALDAIALGNEFSQFYDMSEKLCANDAKPMDMKFILERLNRGWYRSKLALENDICCLAEITKVDNSVANKLIDQCLSAIKRSII</sequence>
<comment type="caution">
    <text evidence="2">The sequence shown here is derived from an EMBL/GenBank/DDBJ whole genome shotgun (WGS) entry which is preliminary data.</text>
</comment>
<feature type="repeat" description="WD" evidence="1">
    <location>
        <begin position="110"/>
        <end position="148"/>
    </location>
</feature>
<dbReference type="PROSITE" id="PS50294">
    <property type="entry name" value="WD_REPEATS_REGION"/>
    <property type="match status" value="1"/>
</dbReference>
<dbReference type="EMBL" id="MLAK01001374">
    <property type="protein sequence ID" value="OHS93726.1"/>
    <property type="molecule type" value="Genomic_DNA"/>
</dbReference>
<feature type="repeat" description="WD" evidence="1">
    <location>
        <begin position="149"/>
        <end position="190"/>
    </location>
</feature>
<dbReference type="GO" id="GO:0006357">
    <property type="term" value="P:regulation of transcription by RNA polymerase II"/>
    <property type="evidence" value="ECO:0007669"/>
    <property type="project" value="TreeGrafter"/>
</dbReference>
<dbReference type="InterPro" id="IPR001680">
    <property type="entry name" value="WD40_rpt"/>
</dbReference>
<accession>A0A1J4J2S4</accession>
<dbReference type="GO" id="GO:0007010">
    <property type="term" value="P:cytoskeleton organization"/>
    <property type="evidence" value="ECO:0007669"/>
    <property type="project" value="TreeGrafter"/>
</dbReference>
<dbReference type="InterPro" id="IPR036322">
    <property type="entry name" value="WD40_repeat_dom_sf"/>
</dbReference>
<name>A0A1J4J2S4_9EUKA</name>
<dbReference type="OrthoDB" id="10265743at2759"/>
<dbReference type="AlphaFoldDB" id="A0A1J4J2S4"/>
<keyword evidence="1" id="KW-0853">WD repeat</keyword>